<organism evidence="2 5">
    <name type="scientific">Coprococcus comes</name>
    <dbReference type="NCBI Taxonomy" id="410072"/>
    <lineage>
        <taxon>Bacteria</taxon>
        <taxon>Bacillati</taxon>
        <taxon>Bacillota</taxon>
        <taxon>Clostridia</taxon>
        <taxon>Lachnospirales</taxon>
        <taxon>Lachnospiraceae</taxon>
        <taxon>Coprococcus</taxon>
    </lineage>
</organism>
<evidence type="ECO:0000313" key="2">
    <source>
        <dbReference type="EMBL" id="CUM72180.1"/>
    </source>
</evidence>
<dbReference type="Proteomes" id="UP000285693">
    <property type="component" value="Unassembled WGS sequence"/>
</dbReference>
<keyword evidence="1" id="KW-0812">Transmembrane</keyword>
<feature type="transmembrane region" description="Helical" evidence="1">
    <location>
        <begin position="5"/>
        <end position="23"/>
    </location>
</feature>
<evidence type="ECO:0000313" key="4">
    <source>
        <dbReference type="EMBL" id="RGU46930.1"/>
    </source>
</evidence>
<proteinExistence type="predicted"/>
<dbReference type="Proteomes" id="UP000095727">
    <property type="component" value="Unassembled WGS sequence"/>
</dbReference>
<name>A0A173R2Q8_9FIRM</name>
<dbReference type="NCBIfam" id="TIGR01167">
    <property type="entry name" value="LPXTG_anchor"/>
    <property type="match status" value="1"/>
</dbReference>
<reference evidence="2 5" key="1">
    <citation type="submission" date="2015-09" db="EMBL/GenBank/DDBJ databases">
        <authorList>
            <consortium name="Pathogen Informatics"/>
        </authorList>
    </citation>
    <scope>NUCLEOTIDE SEQUENCE [LARGE SCALE GENOMIC DNA]</scope>
    <source>
        <strain evidence="2 5">2789STDY5834962</strain>
    </source>
</reference>
<sequence length="77" mass="8132">MKKRLGIIAGILGIVLAVIGIVLKQKENTAVSVIGGADGPTSIFIAGKLNGDNFIFMIVVGIILLILAGVIFYKRKH</sequence>
<evidence type="ECO:0000256" key="1">
    <source>
        <dbReference type="SAM" id="Phobius"/>
    </source>
</evidence>
<gene>
    <name evidence="4" type="ORF">DWW65_03305</name>
    <name evidence="2" type="ORF">ERS852574_00244</name>
    <name evidence="3" type="ORF">HUU93_11340</name>
</gene>
<keyword evidence="1" id="KW-0472">Membrane</keyword>
<evidence type="ECO:0000313" key="3">
    <source>
        <dbReference type="EMBL" id="NUN87176.1"/>
    </source>
</evidence>
<evidence type="ECO:0000313" key="7">
    <source>
        <dbReference type="Proteomes" id="UP000554488"/>
    </source>
</evidence>
<dbReference type="EMBL" id="CYXR01000002">
    <property type="protein sequence ID" value="CUM72180.1"/>
    <property type="molecule type" value="Genomic_DNA"/>
</dbReference>
<evidence type="ECO:0000313" key="5">
    <source>
        <dbReference type="Proteomes" id="UP000095727"/>
    </source>
</evidence>
<dbReference type="EMBL" id="QRXY01000003">
    <property type="protein sequence ID" value="RGU46930.1"/>
    <property type="molecule type" value="Genomic_DNA"/>
</dbReference>
<dbReference type="Proteomes" id="UP000554488">
    <property type="component" value="Unassembled WGS sequence"/>
</dbReference>
<reference evidence="3 7" key="3">
    <citation type="submission" date="2020-04" db="EMBL/GenBank/DDBJ databases">
        <authorList>
            <person name="Pieper L."/>
        </authorList>
    </citation>
    <scope>NUCLEOTIDE SEQUENCE [LARGE SCALE GENOMIC DNA]</scope>
    <source>
        <strain evidence="3 7">F22</strain>
    </source>
</reference>
<dbReference type="GeneID" id="92823479"/>
<protein>
    <submittedName>
        <fullName evidence="3">LPXTG cell wall anchor domain-containing protein</fullName>
    </submittedName>
    <submittedName>
        <fullName evidence="2">Na+-transporting methylmalonyl-CoA/oxaloacetate decarboxylase, beta subunit</fullName>
    </submittedName>
</protein>
<dbReference type="AlphaFoldDB" id="A0A173R2Q8"/>
<accession>A0A173R2Q8</accession>
<reference evidence="4 6" key="2">
    <citation type="submission" date="2018-08" db="EMBL/GenBank/DDBJ databases">
        <title>A genome reference for cultivated species of the human gut microbiota.</title>
        <authorList>
            <person name="Zou Y."/>
            <person name="Xue W."/>
            <person name="Luo G."/>
        </authorList>
    </citation>
    <scope>NUCLEOTIDE SEQUENCE [LARGE SCALE GENOMIC DNA]</scope>
    <source>
        <strain evidence="4 6">AF16-31</strain>
    </source>
</reference>
<keyword evidence="1" id="KW-1133">Transmembrane helix</keyword>
<dbReference type="EMBL" id="JABWDC010000046">
    <property type="protein sequence ID" value="NUN87176.1"/>
    <property type="molecule type" value="Genomic_DNA"/>
</dbReference>
<feature type="transmembrane region" description="Helical" evidence="1">
    <location>
        <begin position="54"/>
        <end position="73"/>
    </location>
</feature>
<reference evidence="3 7" key="4">
    <citation type="submission" date="2020-07" db="EMBL/GenBank/DDBJ databases">
        <title>Bacterial metabolism rescues the inhibition of intestinal drug absorption by food and drug additives.</title>
        <authorList>
            <person name="Zou L."/>
            <person name="Spanogiannopoulos P."/>
            <person name="Chien H.-C."/>
            <person name="Pieper L.M."/>
            <person name="Cai W."/>
            <person name="Khuri N."/>
            <person name="Pottel J."/>
            <person name="Vora B."/>
            <person name="Ni Z."/>
            <person name="Tsakalozou E."/>
            <person name="Zhang W."/>
            <person name="Shoichet B.K."/>
            <person name="Giacomini K.M."/>
            <person name="Turnbaugh P.J."/>
        </authorList>
    </citation>
    <scope>NUCLEOTIDE SEQUENCE [LARGE SCALE GENOMIC DNA]</scope>
    <source>
        <strain evidence="3 7">F22</strain>
    </source>
</reference>
<evidence type="ECO:0000313" key="6">
    <source>
        <dbReference type="Proteomes" id="UP000285693"/>
    </source>
</evidence>
<dbReference type="RefSeq" id="WP_005333531.1">
    <property type="nucleotide sequence ID" value="NZ_CAXSNH010000004.1"/>
</dbReference>